<dbReference type="Proteomes" id="UP000244496">
    <property type="component" value="Chromosome"/>
</dbReference>
<gene>
    <name evidence="1" type="ORF">HYN69_04615</name>
</gene>
<keyword evidence="2" id="KW-1185">Reference proteome</keyword>
<organism evidence="1 2">
    <name type="scientific">Paragemmobacter aquarius</name>
    <dbReference type="NCBI Taxonomy" id="2169400"/>
    <lineage>
        <taxon>Bacteria</taxon>
        <taxon>Pseudomonadati</taxon>
        <taxon>Pseudomonadota</taxon>
        <taxon>Alphaproteobacteria</taxon>
        <taxon>Rhodobacterales</taxon>
        <taxon>Paracoccaceae</taxon>
        <taxon>Paragemmobacter</taxon>
    </lineage>
</organism>
<name>A0A2S0UJ77_9RHOB</name>
<protein>
    <submittedName>
        <fullName evidence="1">Uncharacterized protein</fullName>
    </submittedName>
</protein>
<sequence length="450" mass="49860">METIMANAIVPHADAKPQILGPKILASDPSPTDEALYIVSVSPSYAINVYEDNYDRAMPGGLNVGDLNFLSPQHDLFRIGYVMSSAGQAFRQKKRCIITERDRAATSLICDSGGYAIAQQTAGIDGYKHRAMILGWMQDHADFAMTLDVPVGPVGKPGYAYKSFKQCLDTTLDHLRYFEEKRGKNSQVCWLNVVQARRPAEGYAWYNAVKHFDFCSGWAIAGAQRKNFNYVLSLILRMLEDGNLQQKRHIHMLGTAELPIACMLTTLQRELNQNGCNLRITYDTASPFKMMAMGNVYTLPNFTADTLKLSAQPAPRSFGSVTSNLDWPWPSPLGDRLQLKDVCVQHNGGSGYYFDKLSYDILAHHNIAALCNGVKMANRVMDVQRTDGAPQLALKLDRAIGAIKAVFKSGGSHDVLAAHSHIFNDLARSSFPMAQTEPDERDEVDPFDVA</sequence>
<dbReference type="EMBL" id="CP028918">
    <property type="protein sequence ID" value="AWB47887.1"/>
    <property type="molecule type" value="Genomic_DNA"/>
</dbReference>
<evidence type="ECO:0000313" key="2">
    <source>
        <dbReference type="Proteomes" id="UP000244496"/>
    </source>
</evidence>
<dbReference type="KEGG" id="geh:HYN69_04615"/>
<dbReference type="GO" id="GO:0006400">
    <property type="term" value="P:tRNA modification"/>
    <property type="evidence" value="ECO:0007669"/>
    <property type="project" value="InterPro"/>
</dbReference>
<proteinExistence type="predicted"/>
<dbReference type="AlphaFoldDB" id="A0A2S0UJ77"/>
<evidence type="ECO:0000313" key="1">
    <source>
        <dbReference type="EMBL" id="AWB47887.1"/>
    </source>
</evidence>
<dbReference type="RefSeq" id="WP_108434712.1">
    <property type="nucleotide sequence ID" value="NZ_CP028918.1"/>
</dbReference>
<dbReference type="Gene3D" id="3.20.20.105">
    <property type="entry name" value="Queuine tRNA-ribosyltransferase-like"/>
    <property type="match status" value="1"/>
</dbReference>
<accession>A0A2S0UJ77</accession>
<reference evidence="1 2" key="1">
    <citation type="submission" date="2018-04" db="EMBL/GenBank/DDBJ databases">
        <title>Genome sequencing of Gemmobacter.</title>
        <authorList>
            <person name="Yi H."/>
            <person name="Baek M.-G."/>
        </authorList>
    </citation>
    <scope>NUCLEOTIDE SEQUENCE [LARGE SCALE GENOMIC DNA]</scope>
    <source>
        <strain evidence="1 2">HYN0069</strain>
    </source>
</reference>
<dbReference type="InterPro" id="IPR036511">
    <property type="entry name" value="TGT-like_sf"/>
</dbReference>